<organism evidence="2 3">
    <name type="scientific">Caenorhabditis elegans</name>
    <dbReference type="NCBI Taxonomy" id="6239"/>
    <lineage>
        <taxon>Eukaryota</taxon>
        <taxon>Metazoa</taxon>
        <taxon>Ecdysozoa</taxon>
        <taxon>Nematoda</taxon>
        <taxon>Chromadorea</taxon>
        <taxon>Rhabditida</taxon>
        <taxon>Rhabditina</taxon>
        <taxon>Rhabditomorpha</taxon>
        <taxon>Rhabditoidea</taxon>
        <taxon>Rhabditidae</taxon>
        <taxon>Peloderinae</taxon>
        <taxon>Caenorhabditis</taxon>
    </lineage>
</organism>
<feature type="compositionally biased region" description="Acidic residues" evidence="1">
    <location>
        <begin position="180"/>
        <end position="192"/>
    </location>
</feature>
<feature type="compositionally biased region" description="Polar residues" evidence="1">
    <location>
        <begin position="540"/>
        <end position="555"/>
    </location>
</feature>
<keyword evidence="3" id="KW-1185">Reference proteome</keyword>
<feature type="region of interest" description="Disordered" evidence="1">
    <location>
        <begin position="639"/>
        <end position="658"/>
    </location>
</feature>
<dbReference type="AlphaFoldDB" id="A0A5E4LZC5"/>
<dbReference type="WormBase" id="T23E7.2h">
    <property type="protein sequence ID" value="CE53601"/>
    <property type="gene ID" value="WBGene00020732"/>
</dbReference>
<keyword evidence="5" id="KW-1267">Proteomics identification</keyword>
<proteinExistence type="evidence at protein level"/>
<feature type="compositionally biased region" description="Basic and acidic residues" evidence="1">
    <location>
        <begin position="610"/>
        <end position="620"/>
    </location>
</feature>
<protein>
    <submittedName>
        <fullName evidence="2">Aggrecan core protein</fullName>
    </submittedName>
</protein>
<feature type="compositionally biased region" description="Acidic residues" evidence="1">
    <location>
        <begin position="201"/>
        <end position="225"/>
    </location>
</feature>
<feature type="compositionally biased region" description="Acidic residues" evidence="1">
    <location>
        <begin position="410"/>
        <end position="473"/>
    </location>
</feature>
<feature type="compositionally biased region" description="Acidic residues" evidence="1">
    <location>
        <begin position="87"/>
        <end position="111"/>
    </location>
</feature>
<evidence type="ECO:0007829" key="5">
    <source>
        <dbReference type="PeptideAtlas" id="A0A5E4LZC5"/>
    </source>
</evidence>
<evidence type="ECO:0000313" key="2">
    <source>
        <dbReference type="EMBL" id="VVC12394.1"/>
    </source>
</evidence>
<feature type="compositionally biased region" description="Basic and acidic residues" evidence="1">
    <location>
        <begin position="510"/>
        <end position="523"/>
    </location>
</feature>
<dbReference type="ExpressionAtlas" id="A0A5E4LZC5">
    <property type="expression patterns" value="baseline and differential"/>
</dbReference>
<feature type="compositionally biased region" description="Acidic residues" evidence="1">
    <location>
        <begin position="130"/>
        <end position="160"/>
    </location>
</feature>
<feature type="compositionally biased region" description="Acidic residues" evidence="1">
    <location>
        <begin position="234"/>
        <end position="250"/>
    </location>
</feature>
<accession>A0A5E4LZC5</accession>
<feature type="region of interest" description="Disordered" evidence="1">
    <location>
        <begin position="39"/>
        <end position="555"/>
    </location>
</feature>
<feature type="region of interest" description="Disordered" evidence="1">
    <location>
        <begin position="610"/>
        <end position="630"/>
    </location>
</feature>
<reference evidence="2 3" key="1">
    <citation type="journal article" date="1998" name="Science">
        <title>Genome sequence of the nematode C. elegans: a platform for investigating biology.</title>
        <authorList>
            <consortium name="The C. elegans sequencing consortium"/>
            <person name="Sulson J.E."/>
            <person name="Waterston R."/>
        </authorList>
    </citation>
    <scope>NUCLEOTIDE SEQUENCE [LARGE SCALE GENOMIC DNA]</scope>
    <source>
        <strain evidence="2 3">Bristol N2</strain>
    </source>
</reference>
<gene>
    <name evidence="2" type="ORF">CELE_T23E7.2</name>
    <name evidence="2 4" type="ORF">T23E7.2</name>
</gene>
<name>A0A5E4LZC5_CAEEL</name>
<feature type="compositionally biased region" description="Acidic residues" evidence="1">
    <location>
        <begin position="278"/>
        <end position="291"/>
    </location>
</feature>
<dbReference type="AGR" id="WB:WBGene00020732"/>
<sequence length="902" mass="99509">MSEVDAQEEFHDAPEEAVIEIQKDFVAEIEQDNSNAQLVEEGDDQLVTAEADDEKSAQQVDEDRTEDQVPDITGTEYVDPMTTSMDGIEDLPANDEAQFEDTILEEDELPDQLESAENQEPRSELVSSGVEEEIIEEEDIEEIEESDYVEESAPADEPAPEEEKPQEEAPAEEPAPAEEAPQEEVPAEEPVAEETAPAEEAAVEEPVVEEAAPVEEAPEAEETAPAEEPLIEVAVEEAPAEEPVAEEAEPEAEKQEFELQAPPEGKRPRTPNDLDNPTADEEPAAELEADAGSEVPPTPKTAASEKQSVPPTPKSAAPSEVPPTPKSAAPSEVPPTPKSAAPSEVPLTPKSAAQSSVPPTPKSAVPSEAPPTPRSAAPSDVPPTPKSNGHIANGSIPGTPSVAQERVEPEPEPVAEEPEPVAEPEPEPEPVAEAEPEAEPAVEEEPAEEPEPAADETATEPTAEEAEPEAVEESIEKTEVVEEESAPPAARQSSPSPPPARRRPQSPSPERQRTSRHADRDITSYDEDSYRAVPPPRMPTATSFSSWSPPDKQSYTPISPFVSTANKYRNEYTSGSSYRPTNMYTSHFDDIVATGAFSSALYSTNRLIERSRSRTRERKQAMRSQRSASNYYRYSSQAPAPLRAREYSTPPTREISRAPSRNTSFVSFLDYSSAKQGELSRANSRTSIYGDSLSRSCSRANVDAYLGGGRLSRVDSYVRDIHTPYEYEVPSTYDRYRSSSRGPSYSTINGYTAYISSPSYVETESTRRMKRYQRDTSPAMVRSMYEGRIGQLERSLSREVIQKDRLRTEYQQLSTKLDQACRQMELLSPYTPPNMEDHRLINRPEIRRSIAYTLDLRATGLPSTERWRLGNVVYGGLYRKKYDADLEKAVQYYSSCAKKRRF</sequence>
<dbReference type="EMBL" id="BX284606">
    <property type="protein sequence ID" value="VVC12394.1"/>
    <property type="molecule type" value="Genomic_DNA"/>
</dbReference>
<dbReference type="OrthoDB" id="5870358at2759"/>
<evidence type="ECO:0000313" key="4">
    <source>
        <dbReference type="WormBase" id="T23E7.2h"/>
    </source>
</evidence>
<evidence type="ECO:0000313" key="3">
    <source>
        <dbReference type="Proteomes" id="UP000001940"/>
    </source>
</evidence>
<dbReference type="Proteomes" id="UP000001940">
    <property type="component" value="Chromosome X"/>
</dbReference>
<evidence type="ECO:0000256" key="1">
    <source>
        <dbReference type="SAM" id="MobiDB-lite"/>
    </source>
</evidence>